<dbReference type="InterPro" id="IPR016186">
    <property type="entry name" value="C-type_lectin-like/link_sf"/>
</dbReference>
<feature type="compositionally biased region" description="Basic and acidic residues" evidence="1">
    <location>
        <begin position="33"/>
        <end position="42"/>
    </location>
</feature>
<feature type="transmembrane region" description="Helical" evidence="2">
    <location>
        <begin position="91"/>
        <end position="113"/>
    </location>
</feature>
<dbReference type="EMBL" id="KK947374">
    <property type="protein sequence ID" value="KFQ55495.1"/>
    <property type="molecule type" value="Genomic_DNA"/>
</dbReference>
<keyword evidence="4" id="KW-1185">Reference proteome</keyword>
<feature type="region of interest" description="Disordered" evidence="1">
    <location>
        <begin position="1"/>
        <end position="84"/>
    </location>
</feature>
<evidence type="ECO:0000313" key="3">
    <source>
        <dbReference type="EMBL" id="KFQ55495.1"/>
    </source>
</evidence>
<feature type="compositionally biased region" description="Acidic residues" evidence="1">
    <location>
        <begin position="21"/>
        <end position="30"/>
    </location>
</feature>
<evidence type="ECO:0000256" key="1">
    <source>
        <dbReference type="SAM" id="MobiDB-lite"/>
    </source>
</evidence>
<dbReference type="GO" id="GO:0030246">
    <property type="term" value="F:carbohydrate binding"/>
    <property type="evidence" value="ECO:0007669"/>
    <property type="project" value="UniProtKB-KW"/>
</dbReference>
<feature type="compositionally biased region" description="Basic and acidic residues" evidence="1">
    <location>
        <begin position="75"/>
        <end position="84"/>
    </location>
</feature>
<feature type="non-terminal residue" evidence="3">
    <location>
        <position position="1"/>
    </location>
</feature>
<accession>A0A091SAY8</accession>
<dbReference type="PANTHER" id="PTHR45710">
    <property type="entry name" value="C-TYPE LECTIN DOMAIN-CONTAINING PROTEIN 180"/>
    <property type="match status" value="1"/>
</dbReference>
<dbReference type="Gene3D" id="3.10.100.10">
    <property type="entry name" value="Mannose-Binding Protein A, subunit A"/>
    <property type="match status" value="1"/>
</dbReference>
<organism evidence="3 4">
    <name type="scientific">Nestor notabilis</name>
    <name type="common">Kea</name>
    <dbReference type="NCBI Taxonomy" id="176057"/>
    <lineage>
        <taxon>Eukaryota</taxon>
        <taxon>Metazoa</taxon>
        <taxon>Chordata</taxon>
        <taxon>Craniata</taxon>
        <taxon>Vertebrata</taxon>
        <taxon>Euteleostomi</taxon>
        <taxon>Archelosauria</taxon>
        <taxon>Archosauria</taxon>
        <taxon>Dinosauria</taxon>
        <taxon>Saurischia</taxon>
        <taxon>Theropoda</taxon>
        <taxon>Coelurosauria</taxon>
        <taxon>Aves</taxon>
        <taxon>Neognathae</taxon>
        <taxon>Neoaves</taxon>
        <taxon>Telluraves</taxon>
        <taxon>Australaves</taxon>
        <taxon>Psittaciformes</taxon>
        <taxon>Psittacidae</taxon>
        <taxon>Nestor</taxon>
    </lineage>
</organism>
<evidence type="ECO:0000313" key="4">
    <source>
        <dbReference type="Proteomes" id="UP000053840"/>
    </source>
</evidence>
<protein>
    <submittedName>
        <fullName evidence="3">C-type lectin domain family 17, member A</fullName>
    </submittedName>
</protein>
<dbReference type="InterPro" id="IPR050828">
    <property type="entry name" value="C-type_lectin/matrix_domain"/>
</dbReference>
<proteinExistence type="predicted"/>
<evidence type="ECO:0000256" key="2">
    <source>
        <dbReference type="SAM" id="Phobius"/>
    </source>
</evidence>
<reference evidence="3 4" key="1">
    <citation type="submission" date="2014-04" db="EMBL/GenBank/DDBJ databases">
        <title>Genome evolution of avian class.</title>
        <authorList>
            <person name="Zhang G."/>
            <person name="Li C."/>
        </authorList>
    </citation>
    <scope>NUCLEOTIDE SEQUENCE [LARGE SCALE GENOMIC DNA]</scope>
    <source>
        <strain evidence="3">BGI_N333</strain>
    </source>
</reference>
<dbReference type="AlphaFoldDB" id="A0A091SAY8"/>
<dbReference type="InterPro" id="IPR016187">
    <property type="entry name" value="CTDL_fold"/>
</dbReference>
<dbReference type="PANTHER" id="PTHR45710:SF26">
    <property type="entry name" value="RH26557P"/>
    <property type="match status" value="1"/>
</dbReference>
<dbReference type="Proteomes" id="UP000053840">
    <property type="component" value="Unassembled WGS sequence"/>
</dbReference>
<feature type="non-terminal residue" evidence="3">
    <location>
        <position position="222"/>
    </location>
</feature>
<name>A0A091SAY8_NESNO</name>
<keyword evidence="3" id="KW-0430">Lectin</keyword>
<keyword evidence="2" id="KW-0812">Transmembrane</keyword>
<keyword evidence="2" id="KW-1133">Transmembrane helix</keyword>
<gene>
    <name evidence="3" type="ORF">N333_02873</name>
</gene>
<sequence length="222" mass="25036">IYSVAGKMTPMGDFRPASPDSFEDDYDDVSLSESDRGHKPPVTDEDLQSQRSKGGTGVYILAGKPASPHPSQKGAEPRGGRGQKSRETSVATLYVLVALSFVAWTLLFALAVVKQMEIMAELKLLRSNYSENEANVRQELLETQREQTRMWTGMHNYYQELQDITALLCRSVQDNRKCWAGWRIFEQSCYSFSMKTMSWSDANKTCADQGAHLVFINSEMEQ</sequence>
<keyword evidence="2" id="KW-0472">Membrane</keyword>
<dbReference type="SUPFAM" id="SSF56436">
    <property type="entry name" value="C-type lectin-like"/>
    <property type="match status" value="1"/>
</dbReference>